<dbReference type="AlphaFoldDB" id="A0A6A6IWT0"/>
<gene>
    <name evidence="1" type="ORF">BU26DRAFT_235449</name>
</gene>
<organism evidence="1 2">
    <name type="scientific">Trematosphaeria pertusa</name>
    <dbReference type="NCBI Taxonomy" id="390896"/>
    <lineage>
        <taxon>Eukaryota</taxon>
        <taxon>Fungi</taxon>
        <taxon>Dikarya</taxon>
        <taxon>Ascomycota</taxon>
        <taxon>Pezizomycotina</taxon>
        <taxon>Dothideomycetes</taxon>
        <taxon>Pleosporomycetidae</taxon>
        <taxon>Pleosporales</taxon>
        <taxon>Massarineae</taxon>
        <taxon>Trematosphaeriaceae</taxon>
        <taxon>Trematosphaeria</taxon>
    </lineage>
</organism>
<sequence length="148" mass="16837">MEQHILVGLYIGSGAASAAVMLSDKKDRAPTQITWPFRRKSTIPLRVLYEDRDAEASFRWGDQVEEANADTLFGICAFTDPFYSDDEDLAGYRRLVDQLHGKRGKQYYHLPWSVYADLSSISDAQLMLFIRAVKQHVLDSLTQIYSEG</sequence>
<name>A0A6A6IWT0_9PLEO</name>
<dbReference type="EMBL" id="ML987191">
    <property type="protein sequence ID" value="KAF2254080.1"/>
    <property type="molecule type" value="Genomic_DNA"/>
</dbReference>
<accession>A0A6A6IWT0</accession>
<reference evidence="1" key="1">
    <citation type="journal article" date="2020" name="Stud. Mycol.">
        <title>101 Dothideomycetes genomes: a test case for predicting lifestyles and emergence of pathogens.</title>
        <authorList>
            <person name="Haridas S."/>
            <person name="Albert R."/>
            <person name="Binder M."/>
            <person name="Bloem J."/>
            <person name="Labutti K."/>
            <person name="Salamov A."/>
            <person name="Andreopoulos B."/>
            <person name="Baker S."/>
            <person name="Barry K."/>
            <person name="Bills G."/>
            <person name="Bluhm B."/>
            <person name="Cannon C."/>
            <person name="Castanera R."/>
            <person name="Culley D."/>
            <person name="Daum C."/>
            <person name="Ezra D."/>
            <person name="Gonzalez J."/>
            <person name="Henrissat B."/>
            <person name="Kuo A."/>
            <person name="Liang C."/>
            <person name="Lipzen A."/>
            <person name="Lutzoni F."/>
            <person name="Magnuson J."/>
            <person name="Mondo S."/>
            <person name="Nolan M."/>
            <person name="Ohm R."/>
            <person name="Pangilinan J."/>
            <person name="Park H.-J."/>
            <person name="Ramirez L."/>
            <person name="Alfaro M."/>
            <person name="Sun H."/>
            <person name="Tritt A."/>
            <person name="Yoshinaga Y."/>
            <person name="Zwiers L.-H."/>
            <person name="Turgeon B."/>
            <person name="Goodwin S."/>
            <person name="Spatafora J."/>
            <person name="Crous P."/>
            <person name="Grigoriev I."/>
        </authorList>
    </citation>
    <scope>NUCLEOTIDE SEQUENCE</scope>
    <source>
        <strain evidence="1">CBS 122368</strain>
    </source>
</reference>
<dbReference type="RefSeq" id="XP_033689084.1">
    <property type="nucleotide sequence ID" value="XM_033820935.1"/>
</dbReference>
<evidence type="ECO:0000313" key="1">
    <source>
        <dbReference type="EMBL" id="KAF2254080.1"/>
    </source>
</evidence>
<keyword evidence="2" id="KW-1185">Reference proteome</keyword>
<dbReference type="GeneID" id="54574265"/>
<dbReference type="Proteomes" id="UP000800094">
    <property type="component" value="Unassembled WGS sequence"/>
</dbReference>
<proteinExistence type="predicted"/>
<evidence type="ECO:0000313" key="2">
    <source>
        <dbReference type="Proteomes" id="UP000800094"/>
    </source>
</evidence>
<protein>
    <submittedName>
        <fullName evidence="1">Uncharacterized protein</fullName>
    </submittedName>
</protein>